<evidence type="ECO:0000256" key="5">
    <source>
        <dbReference type="ARBA" id="ARBA00023242"/>
    </source>
</evidence>
<evidence type="ECO:0000313" key="8">
    <source>
        <dbReference type="EMBL" id="EPS59561.1"/>
    </source>
</evidence>
<keyword evidence="9" id="KW-1185">Reference proteome</keyword>
<sequence>SDDIFSILEALESVVSYAPPAVEGSGGGGGGGFGFQTSTRSSSSLETETEQKESSMSKRQKVGAGDSYAPPRVSHITVERNRRKQMNDHLSVLRSLMPSLYVKK</sequence>
<organism evidence="8 9">
    <name type="scientific">Genlisea aurea</name>
    <dbReference type="NCBI Taxonomy" id="192259"/>
    <lineage>
        <taxon>Eukaryota</taxon>
        <taxon>Viridiplantae</taxon>
        <taxon>Streptophyta</taxon>
        <taxon>Embryophyta</taxon>
        <taxon>Tracheophyta</taxon>
        <taxon>Spermatophyta</taxon>
        <taxon>Magnoliopsida</taxon>
        <taxon>eudicotyledons</taxon>
        <taxon>Gunneridae</taxon>
        <taxon>Pentapetalae</taxon>
        <taxon>asterids</taxon>
        <taxon>lamiids</taxon>
        <taxon>Lamiales</taxon>
        <taxon>Lentibulariaceae</taxon>
        <taxon>Genlisea</taxon>
    </lineage>
</organism>
<dbReference type="GO" id="GO:0010052">
    <property type="term" value="P:guard cell differentiation"/>
    <property type="evidence" value="ECO:0007669"/>
    <property type="project" value="InterPro"/>
</dbReference>
<dbReference type="PROSITE" id="PS50888">
    <property type="entry name" value="BHLH"/>
    <property type="match status" value="1"/>
</dbReference>
<comment type="caution">
    <text evidence="8">The sequence shown here is derived from an EMBL/GenBank/DDBJ whole genome shotgun (WGS) entry which is preliminary data.</text>
</comment>
<gene>
    <name evidence="8" type="ORF">M569_15244</name>
</gene>
<dbReference type="AlphaFoldDB" id="S8C549"/>
<evidence type="ECO:0000313" key="9">
    <source>
        <dbReference type="Proteomes" id="UP000015453"/>
    </source>
</evidence>
<accession>S8C549</accession>
<proteinExistence type="predicted"/>
<reference evidence="8 9" key="1">
    <citation type="journal article" date="2013" name="BMC Genomics">
        <title>The miniature genome of a carnivorous plant Genlisea aurea contains a low number of genes and short non-coding sequences.</title>
        <authorList>
            <person name="Leushkin E.V."/>
            <person name="Sutormin R.A."/>
            <person name="Nabieva E.R."/>
            <person name="Penin A.A."/>
            <person name="Kondrashov A.S."/>
            <person name="Logacheva M.D."/>
        </authorList>
    </citation>
    <scope>NUCLEOTIDE SEQUENCE [LARGE SCALE GENOMIC DNA]</scope>
</reference>
<evidence type="ECO:0000256" key="3">
    <source>
        <dbReference type="ARBA" id="ARBA00023125"/>
    </source>
</evidence>
<dbReference type="GO" id="GO:0003700">
    <property type="term" value="F:DNA-binding transcription factor activity"/>
    <property type="evidence" value="ECO:0007669"/>
    <property type="project" value="InterPro"/>
</dbReference>
<dbReference type="GO" id="GO:0045893">
    <property type="term" value="P:positive regulation of DNA-templated transcription"/>
    <property type="evidence" value="ECO:0007669"/>
    <property type="project" value="TreeGrafter"/>
</dbReference>
<comment type="subcellular location">
    <subcellularLocation>
        <location evidence="1">Nucleus</location>
    </subcellularLocation>
</comment>
<keyword evidence="5" id="KW-0539">Nucleus</keyword>
<keyword evidence="3" id="KW-0238">DNA-binding</keyword>
<feature type="non-terminal residue" evidence="8">
    <location>
        <position position="1"/>
    </location>
</feature>
<evidence type="ECO:0000256" key="2">
    <source>
        <dbReference type="ARBA" id="ARBA00023015"/>
    </source>
</evidence>
<evidence type="ECO:0000256" key="6">
    <source>
        <dbReference type="SAM" id="MobiDB-lite"/>
    </source>
</evidence>
<feature type="non-terminal residue" evidence="8">
    <location>
        <position position="104"/>
    </location>
</feature>
<dbReference type="Pfam" id="PF00010">
    <property type="entry name" value="HLH"/>
    <property type="match status" value="1"/>
</dbReference>
<dbReference type="PANTHER" id="PTHR46684:SF4">
    <property type="entry name" value="TRANSCRIPTION FACTOR SPEECHLESS"/>
    <property type="match status" value="1"/>
</dbReference>
<name>S8C549_9LAMI</name>
<keyword evidence="4" id="KW-0804">Transcription</keyword>
<evidence type="ECO:0000256" key="4">
    <source>
        <dbReference type="ARBA" id="ARBA00023163"/>
    </source>
</evidence>
<protein>
    <recommendedName>
        <fullName evidence="7">BHLH domain-containing protein</fullName>
    </recommendedName>
</protein>
<evidence type="ECO:0000256" key="1">
    <source>
        <dbReference type="ARBA" id="ARBA00004123"/>
    </source>
</evidence>
<dbReference type="EMBL" id="AUSU01008263">
    <property type="protein sequence ID" value="EPS59561.1"/>
    <property type="molecule type" value="Genomic_DNA"/>
</dbReference>
<dbReference type="Gene3D" id="4.10.280.10">
    <property type="entry name" value="Helix-loop-helix DNA-binding domain"/>
    <property type="match status" value="1"/>
</dbReference>
<feature type="compositionally biased region" description="Gly residues" evidence="6">
    <location>
        <begin position="24"/>
        <end position="34"/>
    </location>
</feature>
<dbReference type="OrthoDB" id="675169at2759"/>
<dbReference type="PANTHER" id="PTHR46684">
    <property type="entry name" value="TRANSCRIPTION FACTOR FAMA"/>
    <property type="match status" value="1"/>
</dbReference>
<keyword evidence="2" id="KW-0805">Transcription regulation</keyword>
<feature type="region of interest" description="Disordered" evidence="6">
    <location>
        <begin position="21"/>
        <end position="85"/>
    </location>
</feature>
<dbReference type="GO" id="GO:0003677">
    <property type="term" value="F:DNA binding"/>
    <property type="evidence" value="ECO:0007669"/>
    <property type="project" value="UniProtKB-KW"/>
</dbReference>
<dbReference type="InterPro" id="IPR044283">
    <property type="entry name" value="FAMA/SPEECHLESS/MUTE-like"/>
</dbReference>
<dbReference type="GO" id="GO:0046983">
    <property type="term" value="F:protein dimerization activity"/>
    <property type="evidence" value="ECO:0007669"/>
    <property type="project" value="InterPro"/>
</dbReference>
<dbReference type="GO" id="GO:0005634">
    <property type="term" value="C:nucleus"/>
    <property type="evidence" value="ECO:0007669"/>
    <property type="project" value="UniProtKB-SubCell"/>
</dbReference>
<feature type="compositionally biased region" description="Low complexity" evidence="6">
    <location>
        <begin position="35"/>
        <end position="46"/>
    </location>
</feature>
<feature type="domain" description="BHLH" evidence="7">
    <location>
        <begin position="70"/>
        <end position="104"/>
    </location>
</feature>
<evidence type="ECO:0000259" key="7">
    <source>
        <dbReference type="PROSITE" id="PS50888"/>
    </source>
</evidence>
<dbReference type="SUPFAM" id="SSF47459">
    <property type="entry name" value="HLH, helix-loop-helix DNA-binding domain"/>
    <property type="match status" value="1"/>
</dbReference>
<dbReference type="Proteomes" id="UP000015453">
    <property type="component" value="Unassembled WGS sequence"/>
</dbReference>
<dbReference type="InterPro" id="IPR011598">
    <property type="entry name" value="bHLH_dom"/>
</dbReference>
<dbReference type="InterPro" id="IPR036638">
    <property type="entry name" value="HLH_DNA-bd_sf"/>
</dbReference>